<dbReference type="InterPro" id="IPR011527">
    <property type="entry name" value="ABC1_TM_dom"/>
</dbReference>
<accession>A0ABV6RDH0</accession>
<evidence type="ECO:0000256" key="7">
    <source>
        <dbReference type="SAM" id="Phobius"/>
    </source>
</evidence>
<evidence type="ECO:0000256" key="2">
    <source>
        <dbReference type="ARBA" id="ARBA00022692"/>
    </source>
</evidence>
<dbReference type="SMART" id="SM00382">
    <property type="entry name" value="AAA"/>
    <property type="match status" value="1"/>
</dbReference>
<name>A0ABV6RDH0_9MICO</name>
<evidence type="ECO:0000259" key="9">
    <source>
        <dbReference type="PROSITE" id="PS50929"/>
    </source>
</evidence>
<dbReference type="EMBL" id="JBHLSV010000018">
    <property type="protein sequence ID" value="MFC0675037.1"/>
    <property type="molecule type" value="Genomic_DNA"/>
</dbReference>
<evidence type="ECO:0000313" key="10">
    <source>
        <dbReference type="EMBL" id="MFC0675037.1"/>
    </source>
</evidence>
<dbReference type="PROSITE" id="PS00211">
    <property type="entry name" value="ABC_TRANSPORTER_1"/>
    <property type="match status" value="1"/>
</dbReference>
<dbReference type="SUPFAM" id="SSF52540">
    <property type="entry name" value="P-loop containing nucleoside triphosphate hydrolases"/>
    <property type="match status" value="1"/>
</dbReference>
<keyword evidence="6 7" id="KW-0472">Membrane</keyword>
<evidence type="ECO:0000256" key="6">
    <source>
        <dbReference type="ARBA" id="ARBA00023136"/>
    </source>
</evidence>
<organism evidence="10 11">
    <name type="scientific">Brachybacterium hainanense</name>
    <dbReference type="NCBI Taxonomy" id="1541174"/>
    <lineage>
        <taxon>Bacteria</taxon>
        <taxon>Bacillati</taxon>
        <taxon>Actinomycetota</taxon>
        <taxon>Actinomycetes</taxon>
        <taxon>Micrococcales</taxon>
        <taxon>Dermabacteraceae</taxon>
        <taxon>Brachybacterium</taxon>
    </lineage>
</organism>
<dbReference type="InterPro" id="IPR039421">
    <property type="entry name" value="Type_1_exporter"/>
</dbReference>
<reference evidence="10 11" key="1">
    <citation type="submission" date="2024-09" db="EMBL/GenBank/DDBJ databases">
        <authorList>
            <person name="Sun Q."/>
            <person name="Mori K."/>
        </authorList>
    </citation>
    <scope>NUCLEOTIDE SEQUENCE [LARGE SCALE GENOMIC DNA]</scope>
    <source>
        <strain evidence="10 11">CICC 10874</strain>
    </source>
</reference>
<dbReference type="Gene3D" id="3.40.50.300">
    <property type="entry name" value="P-loop containing nucleotide triphosphate hydrolases"/>
    <property type="match status" value="1"/>
</dbReference>
<evidence type="ECO:0000256" key="3">
    <source>
        <dbReference type="ARBA" id="ARBA00022741"/>
    </source>
</evidence>
<dbReference type="Proteomes" id="UP001589793">
    <property type="component" value="Unassembled WGS sequence"/>
</dbReference>
<sequence>MGKVSKTMKELLPLLPASARRFIRFFAVASAVLSLLDTFSLAVLTLVLTQVLSGGSMQLPVIGSLPSSWSLPLVLGAAGLMVLKAVLNILLQRWATRRFAQFEQIIGSQLFEAYIRAPWTDRLSRTSAQVVRMVDVGMANTITGVIIPYTQVPMNLISFAGALAILVVAQPMTALAAFVYLGAIAGVMYVVVSRHSYRAGYENRLAGVGMVSIVQEMISALKEITLRDKAGEVAKTVYTYQSAAATTRADIRFFQAVPRFMVDIALIGGVLLIGGVTLLFGGGIQDALVAVAVFGIGGFRMVPAITALQNISNQMNAALTHAEAIVRDIYDARGYIERSEAIGREPLDENPRMLTIDDVAFTYPGSSTPAVRGVNLRIPIGSTLGIVGASGAGKSTLIDLLLGLLVPSEGRIALDGKNLEDVLASWRQRVGYVPQEVTIFDGSFAQNVALSWSDEQIDEERVLRSLRRAQLLDTVLERTDGIHEKVGERGMALSGGQRQRLGIARALYADPLVLVMDEATSALDSTTEAAVARALHELAGDVTVISVAHRLSTIRDSDQICFMKDGTVEMVGTFDEVVRGNEDFALQATLSGLVSRDALS</sequence>
<evidence type="ECO:0000256" key="5">
    <source>
        <dbReference type="ARBA" id="ARBA00022989"/>
    </source>
</evidence>
<comment type="caution">
    <text evidence="10">The sequence shown here is derived from an EMBL/GenBank/DDBJ whole genome shotgun (WGS) entry which is preliminary data.</text>
</comment>
<evidence type="ECO:0000259" key="8">
    <source>
        <dbReference type="PROSITE" id="PS50893"/>
    </source>
</evidence>
<dbReference type="PANTHER" id="PTHR24221:SF654">
    <property type="entry name" value="ATP-BINDING CASSETTE SUB-FAMILY B MEMBER 6"/>
    <property type="match status" value="1"/>
</dbReference>
<dbReference type="InterPro" id="IPR003593">
    <property type="entry name" value="AAA+_ATPase"/>
</dbReference>
<keyword evidence="4 10" id="KW-0067">ATP-binding</keyword>
<feature type="domain" description="ABC transporter" evidence="8">
    <location>
        <begin position="354"/>
        <end position="590"/>
    </location>
</feature>
<dbReference type="Pfam" id="PF00005">
    <property type="entry name" value="ABC_tran"/>
    <property type="match status" value="1"/>
</dbReference>
<keyword evidence="11" id="KW-1185">Reference proteome</keyword>
<dbReference type="PANTHER" id="PTHR24221">
    <property type="entry name" value="ATP-BINDING CASSETTE SUB-FAMILY B"/>
    <property type="match status" value="1"/>
</dbReference>
<feature type="transmembrane region" description="Helical" evidence="7">
    <location>
        <begin position="152"/>
        <end position="169"/>
    </location>
</feature>
<evidence type="ECO:0000313" key="11">
    <source>
        <dbReference type="Proteomes" id="UP001589793"/>
    </source>
</evidence>
<keyword evidence="3" id="KW-0547">Nucleotide-binding</keyword>
<keyword evidence="5 7" id="KW-1133">Transmembrane helix</keyword>
<evidence type="ECO:0000256" key="1">
    <source>
        <dbReference type="ARBA" id="ARBA00004651"/>
    </source>
</evidence>
<feature type="domain" description="ABC transmembrane type-1" evidence="9">
    <location>
        <begin position="28"/>
        <end position="327"/>
    </location>
</feature>
<dbReference type="GO" id="GO:0005524">
    <property type="term" value="F:ATP binding"/>
    <property type="evidence" value="ECO:0007669"/>
    <property type="project" value="UniProtKB-KW"/>
</dbReference>
<protein>
    <submittedName>
        <fullName evidence="10">ABC transporter ATP-binding protein</fullName>
    </submittedName>
</protein>
<evidence type="ECO:0000256" key="4">
    <source>
        <dbReference type="ARBA" id="ARBA00022840"/>
    </source>
</evidence>
<dbReference type="InterPro" id="IPR003439">
    <property type="entry name" value="ABC_transporter-like_ATP-bd"/>
</dbReference>
<dbReference type="Gene3D" id="1.20.1560.10">
    <property type="entry name" value="ABC transporter type 1, transmembrane domain"/>
    <property type="match status" value="1"/>
</dbReference>
<dbReference type="InterPro" id="IPR036640">
    <property type="entry name" value="ABC1_TM_sf"/>
</dbReference>
<proteinExistence type="predicted"/>
<dbReference type="SUPFAM" id="SSF90123">
    <property type="entry name" value="ABC transporter transmembrane region"/>
    <property type="match status" value="1"/>
</dbReference>
<feature type="transmembrane region" description="Helical" evidence="7">
    <location>
        <begin position="175"/>
        <end position="192"/>
    </location>
</feature>
<keyword evidence="2 7" id="KW-0812">Transmembrane</keyword>
<dbReference type="InterPro" id="IPR027417">
    <property type="entry name" value="P-loop_NTPase"/>
</dbReference>
<comment type="subcellular location">
    <subcellularLocation>
        <location evidence="1">Cell membrane</location>
        <topology evidence="1">Multi-pass membrane protein</topology>
    </subcellularLocation>
</comment>
<gene>
    <name evidence="10" type="ORF">ACFFF6_13810</name>
</gene>
<dbReference type="PROSITE" id="PS50929">
    <property type="entry name" value="ABC_TM1F"/>
    <property type="match status" value="1"/>
</dbReference>
<feature type="transmembrane region" description="Helical" evidence="7">
    <location>
        <begin position="260"/>
        <end position="281"/>
    </location>
</feature>
<dbReference type="InterPro" id="IPR017871">
    <property type="entry name" value="ABC_transporter-like_CS"/>
</dbReference>
<feature type="transmembrane region" description="Helical" evidence="7">
    <location>
        <begin position="69"/>
        <end position="91"/>
    </location>
</feature>
<dbReference type="PROSITE" id="PS50893">
    <property type="entry name" value="ABC_TRANSPORTER_2"/>
    <property type="match status" value="1"/>
</dbReference>
<feature type="transmembrane region" description="Helical" evidence="7">
    <location>
        <begin position="21"/>
        <end position="49"/>
    </location>
</feature>